<dbReference type="InterPro" id="IPR012674">
    <property type="entry name" value="Calycin"/>
</dbReference>
<keyword evidence="2" id="KW-0998">Cell outer membrane</keyword>
<evidence type="ECO:0000256" key="2">
    <source>
        <dbReference type="PIRNR" id="PIRNR036893"/>
    </source>
</evidence>
<dbReference type="PIRSF" id="PIRSF036893">
    <property type="entry name" value="Lipocalin_ApoD"/>
    <property type="match status" value="1"/>
</dbReference>
<evidence type="ECO:0000256" key="1">
    <source>
        <dbReference type="ARBA" id="ARBA00006889"/>
    </source>
</evidence>
<proteinExistence type="inferred from homology"/>
<keyword evidence="2" id="KW-0472">Membrane</keyword>
<dbReference type="OrthoDB" id="9793905at2"/>
<dbReference type="PANTHER" id="PTHR10612:SF34">
    <property type="entry name" value="APOLIPOPROTEIN D"/>
    <property type="match status" value="1"/>
</dbReference>
<dbReference type="EMBL" id="FNCY01000004">
    <property type="protein sequence ID" value="SDH20434.1"/>
    <property type="molecule type" value="Genomic_DNA"/>
</dbReference>
<dbReference type="CDD" id="cd19438">
    <property type="entry name" value="lipocalin_Blc-like"/>
    <property type="match status" value="1"/>
</dbReference>
<feature type="domain" description="Lipocalin/cytosolic fatty-acid binding" evidence="3">
    <location>
        <begin position="47"/>
        <end position="193"/>
    </location>
</feature>
<organism evidence="4 5">
    <name type="scientific">Propionivibrio dicarboxylicus</name>
    <dbReference type="NCBI Taxonomy" id="83767"/>
    <lineage>
        <taxon>Bacteria</taxon>
        <taxon>Pseudomonadati</taxon>
        <taxon>Pseudomonadota</taxon>
        <taxon>Betaproteobacteria</taxon>
        <taxon>Rhodocyclales</taxon>
        <taxon>Rhodocyclaceae</taxon>
        <taxon>Propionivibrio</taxon>
    </lineage>
</organism>
<dbReference type="RefSeq" id="WP_091935867.1">
    <property type="nucleotide sequence ID" value="NZ_FNCY01000004.1"/>
</dbReference>
<dbReference type="GO" id="GO:0008289">
    <property type="term" value="F:lipid binding"/>
    <property type="evidence" value="ECO:0007669"/>
    <property type="project" value="UniProtKB-UniRule"/>
</dbReference>
<dbReference type="InterPro" id="IPR047202">
    <property type="entry name" value="Lipocalin_Blc-like_dom"/>
</dbReference>
<feature type="signal peptide" evidence="2">
    <location>
        <begin position="1"/>
        <end position="33"/>
    </location>
</feature>
<dbReference type="InterPro" id="IPR000566">
    <property type="entry name" value="Lipocln_cytosolic_FA-bd_dom"/>
</dbReference>
<accession>A0A1G8AHI0</accession>
<feature type="chain" id="PRO_5013435836" description="Outer membrane lipoprotein Blc" evidence="2">
    <location>
        <begin position="34"/>
        <end position="198"/>
    </location>
</feature>
<dbReference type="SUPFAM" id="SSF50814">
    <property type="entry name" value="Lipocalins"/>
    <property type="match status" value="1"/>
</dbReference>
<dbReference type="GO" id="GO:0006950">
    <property type="term" value="P:response to stress"/>
    <property type="evidence" value="ECO:0007669"/>
    <property type="project" value="UniProtKB-ARBA"/>
</dbReference>
<dbReference type="PANTHER" id="PTHR10612">
    <property type="entry name" value="APOLIPOPROTEIN D"/>
    <property type="match status" value="1"/>
</dbReference>
<keyword evidence="2 4" id="KW-0449">Lipoprotein</keyword>
<dbReference type="AlphaFoldDB" id="A0A1G8AHI0"/>
<protein>
    <recommendedName>
        <fullName evidence="2">Outer membrane lipoprotein Blc</fullName>
    </recommendedName>
</protein>
<dbReference type="STRING" id="83767.SAMN05660652_01389"/>
<dbReference type="Proteomes" id="UP000198607">
    <property type="component" value="Unassembled WGS sequence"/>
</dbReference>
<keyword evidence="2" id="KW-0446">Lipid-binding</keyword>
<evidence type="ECO:0000313" key="4">
    <source>
        <dbReference type="EMBL" id="SDH20434.1"/>
    </source>
</evidence>
<keyword evidence="5" id="KW-1185">Reference proteome</keyword>
<keyword evidence="2" id="KW-0732">Signal</keyword>
<sequence>MNETNTQKPKNARLRRCALAAALIGLAALPAMAADTDTGALTTVAALDVPRYMGRWHEIAKYPNRFQKQCIGNTQAEYSLEPDSRVRVVNRCQVAGGGTQEAIGIARQIGDADSAQLKVRFAPAWLSFLPWVWGDYWVIDLDRDYQLVAVSEPTRQYLWILSRTPAVAPEKLNALVHRLREKGFDIDKLEMTSHTNRE</sequence>
<dbReference type="Gene3D" id="2.40.128.20">
    <property type="match status" value="1"/>
</dbReference>
<dbReference type="GO" id="GO:0009279">
    <property type="term" value="C:cell outer membrane"/>
    <property type="evidence" value="ECO:0007669"/>
    <property type="project" value="UniProtKB-SubCell"/>
</dbReference>
<gene>
    <name evidence="4" type="ORF">SAMN05660652_01389</name>
</gene>
<evidence type="ECO:0000313" key="5">
    <source>
        <dbReference type="Proteomes" id="UP000198607"/>
    </source>
</evidence>
<reference evidence="4 5" key="1">
    <citation type="submission" date="2016-10" db="EMBL/GenBank/DDBJ databases">
        <authorList>
            <person name="de Groot N.N."/>
        </authorList>
    </citation>
    <scope>NUCLEOTIDE SEQUENCE [LARGE SCALE GENOMIC DNA]</scope>
    <source>
        <strain evidence="4 5">DSM 5885</strain>
    </source>
</reference>
<comment type="subunit">
    <text evidence="2">Homodimer.</text>
</comment>
<name>A0A1G8AHI0_9RHOO</name>
<dbReference type="InterPro" id="IPR002446">
    <property type="entry name" value="Lipocalin_bac"/>
</dbReference>
<dbReference type="PRINTS" id="PR01171">
    <property type="entry name" value="BCTLIPOCALIN"/>
</dbReference>
<comment type="function">
    <text evidence="2">Involved in the storage or transport of lipids necessary for membrane maintenance under stressful conditions. Displays a binding preference for lysophospholipids.</text>
</comment>
<comment type="subcellular location">
    <subcellularLocation>
        <location evidence="2">Cell outer membrane</location>
    </subcellularLocation>
</comment>
<dbReference type="InterPro" id="IPR022271">
    <property type="entry name" value="Lipocalin_ApoD"/>
</dbReference>
<comment type="similarity">
    <text evidence="1 2">Belongs to the calycin superfamily. Lipocalin family.</text>
</comment>
<dbReference type="Pfam" id="PF08212">
    <property type="entry name" value="Lipocalin_2"/>
    <property type="match status" value="1"/>
</dbReference>
<evidence type="ECO:0000259" key="3">
    <source>
        <dbReference type="Pfam" id="PF08212"/>
    </source>
</evidence>